<keyword evidence="7" id="KW-0255">Endonuclease</keyword>
<comment type="cofactor">
    <cofactor evidence="1">
        <name>[4Fe-4S] cluster</name>
        <dbReference type="ChEBI" id="CHEBI:49883"/>
    </cofactor>
</comment>
<evidence type="ECO:0000256" key="4">
    <source>
        <dbReference type="ARBA" id="ARBA00023004"/>
    </source>
</evidence>
<keyword evidence="5" id="KW-0411">Iron-sulfur</keyword>
<dbReference type="Gene3D" id="1.10.340.30">
    <property type="entry name" value="Hypothetical protein, domain 2"/>
    <property type="match status" value="1"/>
</dbReference>
<name>A0A5B8R952_9ZZZZ</name>
<evidence type="ECO:0000256" key="3">
    <source>
        <dbReference type="ARBA" id="ARBA00022723"/>
    </source>
</evidence>
<dbReference type="SMART" id="SM00525">
    <property type="entry name" value="FES"/>
    <property type="match status" value="1"/>
</dbReference>
<dbReference type="SMART" id="SM00478">
    <property type="entry name" value="ENDO3c"/>
    <property type="match status" value="1"/>
</dbReference>
<dbReference type="Pfam" id="PF00730">
    <property type="entry name" value="HhH-GPD"/>
    <property type="match status" value="1"/>
</dbReference>
<dbReference type="InterPro" id="IPR023170">
    <property type="entry name" value="HhH_base_excis_C"/>
</dbReference>
<dbReference type="PIRSF" id="PIRSF001435">
    <property type="entry name" value="Nth"/>
    <property type="match status" value="1"/>
</dbReference>
<dbReference type="InterPro" id="IPR003651">
    <property type="entry name" value="Endonuclease3_FeS-loop_motif"/>
</dbReference>
<dbReference type="AlphaFoldDB" id="A0A5B8R952"/>
<dbReference type="GO" id="GO:0046872">
    <property type="term" value="F:metal ion binding"/>
    <property type="evidence" value="ECO:0007669"/>
    <property type="project" value="UniProtKB-KW"/>
</dbReference>
<dbReference type="EC" id="4.2.99.18" evidence="7"/>
<proteinExistence type="predicted"/>
<reference evidence="7" key="1">
    <citation type="submission" date="2019-06" db="EMBL/GenBank/DDBJ databases">
        <authorList>
            <person name="Murdoch R.W."/>
            <person name="Fathepure B."/>
        </authorList>
    </citation>
    <scope>NUCLEOTIDE SEQUENCE</scope>
</reference>
<dbReference type="GO" id="GO:0006284">
    <property type="term" value="P:base-excision repair"/>
    <property type="evidence" value="ECO:0007669"/>
    <property type="project" value="InterPro"/>
</dbReference>
<dbReference type="InterPro" id="IPR011257">
    <property type="entry name" value="DNA_glycosylase"/>
</dbReference>
<dbReference type="GO" id="GO:0051539">
    <property type="term" value="F:4 iron, 4 sulfur cluster binding"/>
    <property type="evidence" value="ECO:0007669"/>
    <property type="project" value="UniProtKB-KW"/>
</dbReference>
<evidence type="ECO:0000259" key="6">
    <source>
        <dbReference type="SMART" id="SM00478"/>
    </source>
</evidence>
<dbReference type="PANTHER" id="PTHR10359">
    <property type="entry name" value="A/G-SPECIFIC ADENINE GLYCOSYLASE/ENDONUCLEASE III"/>
    <property type="match status" value="1"/>
</dbReference>
<dbReference type="PANTHER" id="PTHR10359:SF19">
    <property type="entry name" value="DNA REPAIR GLYCOSYLASE MJ1434-RELATED"/>
    <property type="match status" value="1"/>
</dbReference>
<keyword evidence="7" id="KW-0456">Lyase</keyword>
<evidence type="ECO:0000256" key="2">
    <source>
        <dbReference type="ARBA" id="ARBA00022485"/>
    </source>
</evidence>
<keyword evidence="3" id="KW-0479">Metal-binding</keyword>
<keyword evidence="4" id="KW-0408">Iron</keyword>
<evidence type="ECO:0000256" key="5">
    <source>
        <dbReference type="ARBA" id="ARBA00023014"/>
    </source>
</evidence>
<organism evidence="7">
    <name type="scientific">uncultured organism</name>
    <dbReference type="NCBI Taxonomy" id="155900"/>
    <lineage>
        <taxon>unclassified sequences</taxon>
        <taxon>environmental samples</taxon>
    </lineage>
</organism>
<dbReference type="Gene3D" id="1.10.1670.10">
    <property type="entry name" value="Helix-hairpin-Helix base-excision DNA repair enzymes (C-terminal)"/>
    <property type="match status" value="1"/>
</dbReference>
<dbReference type="EMBL" id="MN079097">
    <property type="protein sequence ID" value="QEA05250.1"/>
    <property type="molecule type" value="Genomic_DNA"/>
</dbReference>
<dbReference type="InterPro" id="IPR003265">
    <property type="entry name" value="HhH-GPD_domain"/>
</dbReference>
<dbReference type="SUPFAM" id="SSF48150">
    <property type="entry name" value="DNA-glycosylase"/>
    <property type="match status" value="1"/>
</dbReference>
<evidence type="ECO:0000313" key="7">
    <source>
        <dbReference type="EMBL" id="QEA05250.1"/>
    </source>
</evidence>
<keyword evidence="7" id="KW-0378">Hydrolase</keyword>
<dbReference type="CDD" id="cd00056">
    <property type="entry name" value="ENDO3c"/>
    <property type="match status" value="1"/>
</dbReference>
<feature type="domain" description="HhH-GPD" evidence="6">
    <location>
        <begin position="33"/>
        <end position="190"/>
    </location>
</feature>
<accession>A0A5B8R952</accession>
<gene>
    <name evidence="7" type="primary">nth_2</name>
    <name evidence="7" type="ORF">KBTEX_01570</name>
</gene>
<sequence length="217" mass="23886">MLAGLFERLEATYGDLGWWPARDAFEVAVGAVLTQNTAWRNVERAMAGLTEAGLLDPAAMGDAPHETLAEAIRPAGYFNVKTRRLQALCAAWRAAGGAEGLAARETPSLRAYLLDIHGVGRETADDIVLYAFYRPVFVVDAYTYRILGRYGWLDDEPPYEGLRERLETTLAGTPQAYQHYHAYLVELGKEHCRPRPRCAECPVTDLCGKRGVAAGQG</sequence>
<keyword evidence="2" id="KW-0004">4Fe-4S</keyword>
<evidence type="ECO:0000256" key="1">
    <source>
        <dbReference type="ARBA" id="ARBA00001966"/>
    </source>
</evidence>
<dbReference type="GO" id="GO:0016787">
    <property type="term" value="F:hydrolase activity"/>
    <property type="evidence" value="ECO:0007669"/>
    <property type="project" value="UniProtKB-ARBA"/>
</dbReference>
<keyword evidence="7" id="KW-0540">Nuclease</keyword>
<protein>
    <submittedName>
        <fullName evidence="7">Endonuclease III</fullName>
        <ecNumber evidence="7">4.2.99.18</ecNumber>
    </submittedName>
</protein>
<dbReference type="GO" id="GO:0140078">
    <property type="term" value="F:class I DNA-(apurinic or apyrimidinic site) endonuclease activity"/>
    <property type="evidence" value="ECO:0007669"/>
    <property type="project" value="UniProtKB-EC"/>
</dbReference>